<dbReference type="AlphaFoldDB" id="A0AAE9Z1W1"/>
<sequence>MKPIYAITFLISVSLPLKAVASDQINQEDKRAITEATRSYIVSQHISSKELMAGSLHPELAKRTYWRQKNGKEFIMETSRDTMLKVAESYNRQGDKFPKNPRVEIEVLDIDQRAASVKLTADDWIDYMHLIKTAEGQWQILNVLWQYHDTGKHSSK</sequence>
<proteinExistence type="predicted"/>
<dbReference type="Gene3D" id="3.10.450.50">
    <property type="match status" value="1"/>
</dbReference>
<dbReference type="KEGG" id="tvd:SG34_028070"/>
<accession>A0AAE9Z1W1</accession>
<dbReference type="SUPFAM" id="SSF54427">
    <property type="entry name" value="NTF2-like"/>
    <property type="match status" value="1"/>
</dbReference>
<protein>
    <submittedName>
        <fullName evidence="2">Nuclear transport factor 2 family protein</fullName>
    </submittedName>
</protein>
<organism evidence="2 3">
    <name type="scientific">Thalassomonas viridans</name>
    <dbReference type="NCBI Taxonomy" id="137584"/>
    <lineage>
        <taxon>Bacteria</taxon>
        <taxon>Pseudomonadati</taxon>
        <taxon>Pseudomonadota</taxon>
        <taxon>Gammaproteobacteria</taxon>
        <taxon>Alteromonadales</taxon>
        <taxon>Colwelliaceae</taxon>
        <taxon>Thalassomonas</taxon>
    </lineage>
</organism>
<dbReference type="InterPro" id="IPR039437">
    <property type="entry name" value="FrzH/put_lumazine-bd"/>
</dbReference>
<dbReference type="Proteomes" id="UP000032352">
    <property type="component" value="Chromosome"/>
</dbReference>
<evidence type="ECO:0000256" key="1">
    <source>
        <dbReference type="SAM" id="SignalP"/>
    </source>
</evidence>
<dbReference type="InterPro" id="IPR032710">
    <property type="entry name" value="NTF2-like_dom_sf"/>
</dbReference>
<gene>
    <name evidence="2" type="ORF">SG34_028070</name>
</gene>
<keyword evidence="3" id="KW-1185">Reference proteome</keyword>
<reference evidence="2 3" key="2">
    <citation type="journal article" date="2022" name="Mar. Drugs">
        <title>Bioassay-Guided Fractionation Leads to the Detection of Cholic Acid Generated by the Rare Thalassomonas sp.</title>
        <authorList>
            <person name="Pheiffer F."/>
            <person name="Schneider Y.K."/>
            <person name="Hansen E.H."/>
            <person name="Andersen J.H."/>
            <person name="Isaksson J."/>
            <person name="Busche T."/>
            <person name="R C."/>
            <person name="Kalinowski J."/>
            <person name="Zyl L.V."/>
            <person name="Trindade M."/>
        </authorList>
    </citation>
    <scope>NUCLEOTIDE SEQUENCE [LARGE SCALE GENOMIC DNA]</scope>
    <source>
        <strain evidence="2 3">XOM25</strain>
    </source>
</reference>
<evidence type="ECO:0000313" key="3">
    <source>
        <dbReference type="Proteomes" id="UP000032352"/>
    </source>
</evidence>
<name>A0AAE9Z1W1_9GAMM</name>
<feature type="chain" id="PRO_5042128513" evidence="1">
    <location>
        <begin position="22"/>
        <end position="156"/>
    </location>
</feature>
<dbReference type="EMBL" id="CP059733">
    <property type="protein sequence ID" value="WDE05110.1"/>
    <property type="molecule type" value="Genomic_DNA"/>
</dbReference>
<feature type="signal peptide" evidence="1">
    <location>
        <begin position="1"/>
        <end position="21"/>
    </location>
</feature>
<evidence type="ECO:0000313" key="2">
    <source>
        <dbReference type="EMBL" id="WDE05110.1"/>
    </source>
</evidence>
<dbReference type="RefSeq" id="WP_044838825.1">
    <property type="nucleotide sequence ID" value="NZ_CP059733.1"/>
</dbReference>
<keyword evidence="1" id="KW-0732">Signal</keyword>
<reference evidence="2 3" key="1">
    <citation type="journal article" date="2015" name="Genome Announc.">
        <title>Draft Genome Sequences of Marine Isolates of Thalassomonas viridans and Thalassomonas actiniarum.</title>
        <authorList>
            <person name="Olonade I."/>
            <person name="van Zyl L.J."/>
            <person name="Trindade M."/>
        </authorList>
    </citation>
    <scope>NUCLEOTIDE SEQUENCE [LARGE SCALE GENOMIC DNA]</scope>
    <source>
        <strain evidence="2 3">XOM25</strain>
    </source>
</reference>
<dbReference type="Pfam" id="PF12893">
    <property type="entry name" value="Lumazine_bd_2"/>
    <property type="match status" value="1"/>
</dbReference>